<dbReference type="GO" id="GO:0006302">
    <property type="term" value="P:double-strand break repair"/>
    <property type="evidence" value="ECO:0007669"/>
    <property type="project" value="InterPro"/>
</dbReference>
<evidence type="ECO:0000256" key="1">
    <source>
        <dbReference type="SAM" id="MobiDB-lite"/>
    </source>
</evidence>
<keyword evidence="3" id="KW-1185">Reference proteome</keyword>
<dbReference type="GO" id="GO:0070531">
    <property type="term" value="C:BRCA1-A complex"/>
    <property type="evidence" value="ECO:0007669"/>
    <property type="project" value="InterPro"/>
</dbReference>
<gene>
    <name evidence="2" type="ORF">scyTo_0023156</name>
</gene>
<dbReference type="CDD" id="cd20912">
    <property type="entry name" value="AIR_RAP80-like"/>
    <property type="match status" value="1"/>
</dbReference>
<name>A0A401Q879_SCYTO</name>
<dbReference type="GO" id="GO:0042393">
    <property type="term" value="F:histone binding"/>
    <property type="evidence" value="ECO:0007669"/>
    <property type="project" value="TreeGrafter"/>
</dbReference>
<dbReference type="OrthoDB" id="7536094at2759"/>
<dbReference type="GO" id="GO:0045739">
    <property type="term" value="P:positive regulation of DNA repair"/>
    <property type="evidence" value="ECO:0007669"/>
    <property type="project" value="TreeGrafter"/>
</dbReference>
<proteinExistence type="predicted"/>
<reference evidence="2 3" key="1">
    <citation type="journal article" date="2018" name="Nat. Ecol. Evol.">
        <title>Shark genomes provide insights into elasmobranch evolution and the origin of vertebrates.</title>
        <authorList>
            <person name="Hara Y"/>
            <person name="Yamaguchi K"/>
            <person name="Onimaru K"/>
            <person name="Kadota M"/>
            <person name="Koyanagi M"/>
            <person name="Keeley SD"/>
            <person name="Tatsumi K"/>
            <person name="Tanaka K"/>
            <person name="Motone F"/>
            <person name="Kageyama Y"/>
            <person name="Nozu R"/>
            <person name="Adachi N"/>
            <person name="Nishimura O"/>
            <person name="Nakagawa R"/>
            <person name="Tanegashima C"/>
            <person name="Kiyatake I"/>
            <person name="Matsumoto R"/>
            <person name="Murakumo K"/>
            <person name="Nishida K"/>
            <person name="Terakita A"/>
            <person name="Kuratani S"/>
            <person name="Sato K"/>
            <person name="Hyodo S Kuraku.S."/>
        </authorList>
    </citation>
    <scope>NUCLEOTIDE SEQUENCE [LARGE SCALE GENOMIC DNA]</scope>
</reference>
<dbReference type="InterPro" id="IPR038868">
    <property type="entry name" value="RAP80"/>
</dbReference>
<dbReference type="OMA" id="ILCQLET"/>
<comment type="caution">
    <text evidence="2">The sequence shown here is derived from an EMBL/GenBank/DDBJ whole genome shotgun (WGS) entry which is preliminary data.</text>
</comment>
<dbReference type="PANTHER" id="PTHR15932:SF2">
    <property type="entry name" value="BRCA1-A COMPLEX SUBUNIT RAP80"/>
    <property type="match status" value="1"/>
</dbReference>
<dbReference type="AlphaFoldDB" id="A0A401Q879"/>
<accession>A0A401Q879</accession>
<feature type="region of interest" description="Disordered" evidence="1">
    <location>
        <begin position="1"/>
        <end position="41"/>
    </location>
</feature>
<feature type="compositionally biased region" description="Basic and acidic residues" evidence="1">
    <location>
        <begin position="13"/>
        <end position="25"/>
    </location>
</feature>
<dbReference type="EMBL" id="BFAA01026806">
    <property type="protein sequence ID" value="GCB81571.1"/>
    <property type="molecule type" value="Genomic_DNA"/>
</dbReference>
<dbReference type="PANTHER" id="PTHR15932">
    <property type="entry name" value="UBIQUITIN INTERACTION MOTIF-CONTAINING PROTEIN 1"/>
    <property type="match status" value="1"/>
</dbReference>
<evidence type="ECO:0000313" key="2">
    <source>
        <dbReference type="EMBL" id="GCB81571.1"/>
    </source>
</evidence>
<dbReference type="Proteomes" id="UP000288216">
    <property type="component" value="Unassembled WGS sequence"/>
</dbReference>
<dbReference type="STRING" id="75743.A0A401Q879"/>
<organism evidence="2 3">
    <name type="scientific">Scyliorhinus torazame</name>
    <name type="common">Cloudy catshark</name>
    <name type="synonym">Catulus torazame</name>
    <dbReference type="NCBI Taxonomy" id="75743"/>
    <lineage>
        <taxon>Eukaryota</taxon>
        <taxon>Metazoa</taxon>
        <taxon>Chordata</taxon>
        <taxon>Craniata</taxon>
        <taxon>Vertebrata</taxon>
        <taxon>Chondrichthyes</taxon>
        <taxon>Elasmobranchii</taxon>
        <taxon>Galeomorphii</taxon>
        <taxon>Galeoidea</taxon>
        <taxon>Carcharhiniformes</taxon>
        <taxon>Scyliorhinidae</taxon>
        <taxon>Scyliorhinus</taxon>
    </lineage>
</organism>
<dbReference type="GO" id="GO:0070530">
    <property type="term" value="F:K63-linked polyubiquitin modification-dependent protein binding"/>
    <property type="evidence" value="ECO:0007669"/>
    <property type="project" value="InterPro"/>
</dbReference>
<evidence type="ECO:0000313" key="3">
    <source>
        <dbReference type="Proteomes" id="UP000288216"/>
    </source>
</evidence>
<sequence length="355" mass="39795">MGDCVPVVSSKHAAGDDLSPEKLQEVESVSPHGLNQSDRREHVFSPLVVLEKLSEEVVRCSQESRITISPEKGLSLSSRSPVKNVKLQNDYSPPFNVSPCRCVDSFKGFKELSPREVEKDMHMAASQHNDQKSLSTTQPALDQESTAQYFSPEAKSLEMREQRDCSGSHHSEVENIRLALPAVNDWRRGELQESDRLCIQTECLGPAPSKSSSLRGNLTNTAGLVHYFWGIPFCPSNLDPDQYTSVILCQLETYEKCLKQAQSQLLRKLEFGLPVVPAPVPREIERLRRRQHAPEEPITMPNPELDIQKEPESQEEQNPPEQLADDDQSTEDAQIGSDQMERIDGNSQEKVIGIN</sequence>
<protein>
    <submittedName>
        <fullName evidence="2">Uncharacterized protein</fullName>
    </submittedName>
</protein>
<feature type="region of interest" description="Disordered" evidence="1">
    <location>
        <begin position="286"/>
        <end position="355"/>
    </location>
</feature>